<name>A0ABN9AUS3_9NEOB</name>
<organism evidence="1 2">
    <name type="scientific">Staurois parvus</name>
    <dbReference type="NCBI Taxonomy" id="386267"/>
    <lineage>
        <taxon>Eukaryota</taxon>
        <taxon>Metazoa</taxon>
        <taxon>Chordata</taxon>
        <taxon>Craniata</taxon>
        <taxon>Vertebrata</taxon>
        <taxon>Euteleostomi</taxon>
        <taxon>Amphibia</taxon>
        <taxon>Batrachia</taxon>
        <taxon>Anura</taxon>
        <taxon>Neobatrachia</taxon>
        <taxon>Ranoidea</taxon>
        <taxon>Ranidae</taxon>
        <taxon>Staurois</taxon>
    </lineage>
</organism>
<protein>
    <submittedName>
        <fullName evidence="1">Uncharacterized protein</fullName>
    </submittedName>
</protein>
<comment type="caution">
    <text evidence="1">The sequence shown here is derived from an EMBL/GenBank/DDBJ whole genome shotgun (WGS) entry which is preliminary data.</text>
</comment>
<keyword evidence="2" id="KW-1185">Reference proteome</keyword>
<dbReference type="Proteomes" id="UP001162483">
    <property type="component" value="Unassembled WGS sequence"/>
</dbReference>
<sequence>MSPGRSRAPSFLNSMNFTASTALCTDMTGHPPLGWKKEYLKLLLKIDI</sequence>
<reference evidence="1" key="1">
    <citation type="submission" date="2023-05" db="EMBL/GenBank/DDBJ databases">
        <authorList>
            <person name="Stuckert A."/>
        </authorList>
    </citation>
    <scope>NUCLEOTIDE SEQUENCE</scope>
</reference>
<evidence type="ECO:0000313" key="1">
    <source>
        <dbReference type="EMBL" id="CAI9539204.1"/>
    </source>
</evidence>
<gene>
    <name evidence="1" type="ORF">SPARVUS_LOCUS1555688</name>
</gene>
<proteinExistence type="predicted"/>
<dbReference type="EMBL" id="CATNWA010001120">
    <property type="protein sequence ID" value="CAI9539204.1"/>
    <property type="molecule type" value="Genomic_DNA"/>
</dbReference>
<evidence type="ECO:0000313" key="2">
    <source>
        <dbReference type="Proteomes" id="UP001162483"/>
    </source>
</evidence>
<accession>A0ABN9AUS3</accession>